<feature type="region of interest" description="Disordered" evidence="3">
    <location>
        <begin position="1"/>
        <end position="22"/>
    </location>
</feature>
<proteinExistence type="predicted"/>
<feature type="domain" description="N-acetyltransferase" evidence="4">
    <location>
        <begin position="126"/>
        <end position="279"/>
    </location>
</feature>
<protein>
    <submittedName>
        <fullName evidence="5">GNAT family N-acetyltransferase</fullName>
    </submittedName>
</protein>
<dbReference type="EMBL" id="BAAAYL010000001">
    <property type="protein sequence ID" value="GAA3369268.1"/>
    <property type="molecule type" value="Genomic_DNA"/>
</dbReference>
<keyword evidence="1" id="KW-0808">Transferase</keyword>
<dbReference type="SUPFAM" id="SSF55729">
    <property type="entry name" value="Acyl-CoA N-acyltransferases (Nat)"/>
    <property type="match status" value="2"/>
</dbReference>
<gene>
    <name evidence="5" type="ORF">GCM10020367_11250</name>
</gene>
<dbReference type="Gene3D" id="3.40.630.30">
    <property type="match status" value="2"/>
</dbReference>
<keyword evidence="6" id="KW-1185">Reference proteome</keyword>
<feature type="domain" description="N-acetyltransferase" evidence="4">
    <location>
        <begin position="1"/>
        <end position="132"/>
    </location>
</feature>
<evidence type="ECO:0000256" key="2">
    <source>
        <dbReference type="ARBA" id="ARBA00023315"/>
    </source>
</evidence>
<dbReference type="PANTHER" id="PTHR43420">
    <property type="entry name" value="ACETYLTRANSFERASE"/>
    <property type="match status" value="1"/>
</dbReference>
<dbReference type="Proteomes" id="UP001499990">
    <property type="component" value="Unassembled WGS sequence"/>
</dbReference>
<dbReference type="Pfam" id="PF00583">
    <property type="entry name" value="Acetyltransf_1"/>
    <property type="match status" value="2"/>
</dbReference>
<feature type="compositionally biased region" description="Basic and acidic residues" evidence="3">
    <location>
        <begin position="13"/>
        <end position="22"/>
    </location>
</feature>
<evidence type="ECO:0000256" key="1">
    <source>
        <dbReference type="ARBA" id="ARBA00022679"/>
    </source>
</evidence>
<evidence type="ECO:0000256" key="3">
    <source>
        <dbReference type="SAM" id="MobiDB-lite"/>
    </source>
</evidence>
<dbReference type="InterPro" id="IPR050680">
    <property type="entry name" value="YpeA/RimI_acetyltransf"/>
</dbReference>
<accession>A0ABP6S6N7</accession>
<reference evidence="6" key="1">
    <citation type="journal article" date="2019" name="Int. J. Syst. Evol. Microbiol.">
        <title>The Global Catalogue of Microorganisms (GCM) 10K type strain sequencing project: providing services to taxonomists for standard genome sequencing and annotation.</title>
        <authorList>
            <consortium name="The Broad Institute Genomics Platform"/>
            <consortium name="The Broad Institute Genome Sequencing Center for Infectious Disease"/>
            <person name="Wu L."/>
            <person name="Ma J."/>
        </authorList>
    </citation>
    <scope>NUCLEOTIDE SEQUENCE [LARGE SCALE GENOMIC DNA]</scope>
    <source>
        <strain evidence="6">JCM 9651</strain>
    </source>
</reference>
<dbReference type="InterPro" id="IPR016181">
    <property type="entry name" value="Acyl_CoA_acyltransferase"/>
</dbReference>
<organism evidence="5 6">
    <name type="scientific">Streptomyces sannanensis</name>
    <dbReference type="NCBI Taxonomy" id="285536"/>
    <lineage>
        <taxon>Bacteria</taxon>
        <taxon>Bacillati</taxon>
        <taxon>Actinomycetota</taxon>
        <taxon>Actinomycetes</taxon>
        <taxon>Kitasatosporales</taxon>
        <taxon>Streptomycetaceae</taxon>
        <taxon>Streptomyces</taxon>
    </lineage>
</organism>
<evidence type="ECO:0000259" key="4">
    <source>
        <dbReference type="PROSITE" id="PS51186"/>
    </source>
</evidence>
<sequence>MTTTLRPTGPLHQEADGSRSRPYEVCVNGRPVGAIEIGTDPGLGRGAGEIRSLRIDENDRRRGRGTVAALAAEEVLRGWGCTQVMVSVPAAATAALRLVTALGYIERNTSMARTLPQTAPELPAATEARPMTEAEFAHWRAAAVDGYAQHWIDRGVPEADARAKSEADHRSSLPDGLATPGSDLWVLVHQGAVIGSVWVAQREMAPGEPAGYVYDVEVAEEHRGHGHGRTLMLLAERLAHAAGMSRLGLNVFAGNTPALRLYESLGYTATGHHFWKPLL</sequence>
<evidence type="ECO:0000313" key="6">
    <source>
        <dbReference type="Proteomes" id="UP001499990"/>
    </source>
</evidence>
<dbReference type="InterPro" id="IPR000182">
    <property type="entry name" value="GNAT_dom"/>
</dbReference>
<keyword evidence="2" id="KW-0012">Acyltransferase</keyword>
<dbReference type="RefSeq" id="WP_345034977.1">
    <property type="nucleotide sequence ID" value="NZ_BAAAYL010000001.1"/>
</dbReference>
<name>A0ABP6S6N7_9ACTN</name>
<dbReference type="CDD" id="cd04301">
    <property type="entry name" value="NAT_SF"/>
    <property type="match status" value="2"/>
</dbReference>
<evidence type="ECO:0000313" key="5">
    <source>
        <dbReference type="EMBL" id="GAA3369268.1"/>
    </source>
</evidence>
<comment type="caution">
    <text evidence="5">The sequence shown here is derived from an EMBL/GenBank/DDBJ whole genome shotgun (WGS) entry which is preliminary data.</text>
</comment>
<dbReference type="PROSITE" id="PS51186">
    <property type="entry name" value="GNAT"/>
    <property type="match status" value="2"/>
</dbReference>